<reference evidence="2 3" key="1">
    <citation type="submission" date="2019-02" db="EMBL/GenBank/DDBJ databases">
        <title>Genome sequencing of the rare red list fungi Hericium alpestre (H. flagellum).</title>
        <authorList>
            <person name="Buettner E."/>
            <person name="Kellner H."/>
        </authorList>
    </citation>
    <scope>NUCLEOTIDE SEQUENCE [LARGE SCALE GENOMIC DNA]</scope>
    <source>
        <strain evidence="2 3">DSM 108284</strain>
    </source>
</reference>
<evidence type="ECO:0000259" key="1">
    <source>
        <dbReference type="Pfam" id="PF12697"/>
    </source>
</evidence>
<feature type="domain" description="AB hydrolase-1" evidence="1">
    <location>
        <begin position="58"/>
        <end position="323"/>
    </location>
</feature>
<dbReference type="InterPro" id="IPR000073">
    <property type="entry name" value="AB_hydrolase_1"/>
</dbReference>
<dbReference type="SUPFAM" id="SSF53474">
    <property type="entry name" value="alpha/beta-Hydrolases"/>
    <property type="match status" value="1"/>
</dbReference>
<dbReference type="Pfam" id="PF12697">
    <property type="entry name" value="Abhydrolase_6"/>
    <property type="match status" value="1"/>
</dbReference>
<dbReference type="InterPro" id="IPR029058">
    <property type="entry name" value="AB_hydrolase_fold"/>
</dbReference>
<proteinExistence type="predicted"/>
<name>A0A4Y9ZW65_9AGAM</name>
<organism evidence="2 3">
    <name type="scientific">Hericium alpestre</name>
    <dbReference type="NCBI Taxonomy" id="135208"/>
    <lineage>
        <taxon>Eukaryota</taxon>
        <taxon>Fungi</taxon>
        <taxon>Dikarya</taxon>
        <taxon>Basidiomycota</taxon>
        <taxon>Agaricomycotina</taxon>
        <taxon>Agaricomycetes</taxon>
        <taxon>Russulales</taxon>
        <taxon>Hericiaceae</taxon>
        <taxon>Hericium</taxon>
    </lineage>
</organism>
<dbReference type="OrthoDB" id="94039at2759"/>
<gene>
    <name evidence="2" type="ORF">EWM64_g5210</name>
</gene>
<evidence type="ECO:0000313" key="3">
    <source>
        <dbReference type="Proteomes" id="UP000298061"/>
    </source>
</evidence>
<comment type="caution">
    <text evidence="2">The sequence shown here is derived from an EMBL/GenBank/DDBJ whole genome shotgun (WGS) entry which is preliminary data.</text>
</comment>
<dbReference type="AlphaFoldDB" id="A0A4Y9ZW65"/>
<dbReference type="Proteomes" id="UP000298061">
    <property type="component" value="Unassembled WGS sequence"/>
</dbReference>
<accession>A0A4Y9ZW65</accession>
<evidence type="ECO:0000313" key="2">
    <source>
        <dbReference type="EMBL" id="TFY78805.1"/>
    </source>
</evidence>
<dbReference type="Gene3D" id="3.40.50.1820">
    <property type="entry name" value="alpha/beta hydrolase"/>
    <property type="match status" value="1"/>
</dbReference>
<dbReference type="EMBL" id="SFCI01000613">
    <property type="protein sequence ID" value="TFY78805.1"/>
    <property type="molecule type" value="Genomic_DNA"/>
</dbReference>
<sequence length="340" mass="38008">MSYSFHQSHLEQSEPVLVKAAFTLQYHLDKEPLHYVATRFTWPARSNSRSHLPAVSLLVTSGVGLTSDLWAPVVQRLYQLQQQPDSPFCIISVWAVDRPTHGDAAVLNEASLKRYEGLCASTHYITALGAFLTSNVLTDQERNNLIGLGHSAGTGPLILQIAKDLQWNPYRSLILVEPPLFEPETKPTFDGLIRKIHVLNMRRPRSFKSPELAMQFVTSHGPWKYFHPEVLRIATETFFKPAPTDSGCNKVMTKTPPPEETAAFDDFPGVLETVNRVLGFWPKPLAASLANIIDENRSALASVSIVEGATHYVPQEKPEELANTVFRAIRNSTMRSQARL</sequence>
<keyword evidence="3" id="KW-1185">Reference proteome</keyword>
<protein>
    <recommendedName>
        <fullName evidence="1">AB hydrolase-1 domain-containing protein</fullName>
    </recommendedName>
</protein>